<dbReference type="PATRIC" id="fig|1547436.3.peg.273"/>
<dbReference type="STRING" id="346185.AAY42_01305"/>
<comment type="caution">
    <text evidence="9">The sequence shown here is derived from an EMBL/GenBank/DDBJ whole genome shotgun (WGS) entry which is preliminary data.</text>
</comment>
<accession>A0A0Q1BLF1</accession>
<keyword evidence="10" id="KW-1185">Reference proteome</keyword>
<keyword evidence="6 7" id="KW-0998">Cell outer membrane</keyword>
<sequence>MIVIVETPEPVSVPQQLKISGTIKDVNGAPLPGTNILEKGTTNGVQSDFDGNFSITVLNESSVLVISYIGFETKEVAVGNQTQFSIILNEDAASLDEVIVIGYGATIRKKDLTGAVSSANLEKVSEFANVSVLQALQGSVAGLNVGATQTAGQNPVISIRGQNTLSSNNGANAPLIVLDGIIYRGNIVDINPADIGSIDILKDASSAAIYGSQASNGVILITTKKGETSLKPTIEYSASYSIQSPTGNAFVPMQAAEYEEFYQDIFWAEGGRLGPDFLQVNPDYVWQGNFKTNEIAQGYADGIDIPWWDLFTGDGFVNTHNVSIRGKTEAFSYFLSGGITDQEAFLENDEYTRYNFRANIDVKINDWLKIGTQAFVSIGDYSGEDAGFSTPFRLQPWAPISDENGEIIPQPEGFVLNPFLTTAQDDSNIDKNYFSNLYADVKLPIKGLSYRLNFSNNYRTQNTYRFNPSGNGFTGSGFKDYAESWDWTLDNILTYKKTFNQDHNFNVTLLYGVEKRNINSFRATGNQYDVDLLGFDFLEAGDPLQNEIESEKEVESSLYTMARLLYDYKNKYYFTGTIRRDGFSGFGTNDKTAVFPTVGLGWVISNENLFKDSSWLNFLKVRGSYGQTGRRGVGRYDTLGVTEREADYVFGDGSSPFLGQENISLPNDELTWETTTGTNVGLDFALFDSRIRGNVEYYNNKTENILFNIDIPVITGFDDINTNIAEVSNHGLEFTLSSTIVKTDAWSWEASVNFSRYRNKIESILGADVDGDGIEDDLIENSLFIGEPQGVIYDYEVIGMWQLADEADGSIWPGFLPGTYILNDLDDSGDISSLDDRKIIGNRDPDYRFGIANTVNYKNLSLYVFINSIQGGSDFYYGNDSPHAGVNWGNSGTLASANVPSGAWDYWMPENPNAKYRRLDAASALGGNIYNQRSFVRLQDVSLSYSFPSQILEALKLSKLNLFVSGRNLATWTKWNGQDPEIVNINNVNQNNQNIVNRGFSAGIPQLKSYSMGLNVQF</sequence>
<organism evidence="9 10">
    <name type="scientific">Flagellimonas eckloniae</name>
    <dbReference type="NCBI Taxonomy" id="346185"/>
    <lineage>
        <taxon>Bacteria</taxon>
        <taxon>Pseudomonadati</taxon>
        <taxon>Bacteroidota</taxon>
        <taxon>Flavobacteriia</taxon>
        <taxon>Flavobacteriales</taxon>
        <taxon>Flavobacteriaceae</taxon>
        <taxon>Flagellimonas</taxon>
    </lineage>
</organism>
<comment type="subcellular location">
    <subcellularLocation>
        <location evidence="1 7">Cell outer membrane</location>
        <topology evidence="1 7">Multi-pass membrane protein</topology>
    </subcellularLocation>
</comment>
<dbReference type="AlphaFoldDB" id="A0A0Q1BLF1"/>
<evidence type="ECO:0000256" key="6">
    <source>
        <dbReference type="ARBA" id="ARBA00023237"/>
    </source>
</evidence>
<evidence type="ECO:0000256" key="1">
    <source>
        <dbReference type="ARBA" id="ARBA00004571"/>
    </source>
</evidence>
<evidence type="ECO:0000313" key="10">
    <source>
        <dbReference type="Proteomes" id="UP000050827"/>
    </source>
</evidence>
<dbReference type="InterPro" id="IPR008969">
    <property type="entry name" value="CarboxyPept-like_regulatory"/>
</dbReference>
<evidence type="ECO:0000256" key="3">
    <source>
        <dbReference type="ARBA" id="ARBA00022452"/>
    </source>
</evidence>
<gene>
    <name evidence="9" type="ORF">AAY42_01305</name>
</gene>
<dbReference type="InterPro" id="IPR023996">
    <property type="entry name" value="TonB-dep_OMP_SusC/RagA"/>
</dbReference>
<dbReference type="InterPro" id="IPR039426">
    <property type="entry name" value="TonB-dep_rcpt-like"/>
</dbReference>
<evidence type="ECO:0000256" key="7">
    <source>
        <dbReference type="PROSITE-ProRule" id="PRU01360"/>
    </source>
</evidence>
<evidence type="ECO:0000256" key="4">
    <source>
        <dbReference type="ARBA" id="ARBA00022692"/>
    </source>
</evidence>
<dbReference type="EMBL" id="LCTZ01000002">
    <property type="protein sequence ID" value="KQC31546.1"/>
    <property type="molecule type" value="Genomic_DNA"/>
</dbReference>
<evidence type="ECO:0000256" key="2">
    <source>
        <dbReference type="ARBA" id="ARBA00022448"/>
    </source>
</evidence>
<reference evidence="9 10" key="1">
    <citation type="submission" date="2015-04" db="EMBL/GenBank/DDBJ databases">
        <title>Complete genome of flavobacterium.</title>
        <authorList>
            <person name="Kwon Y.M."/>
            <person name="Kim S.-J."/>
        </authorList>
    </citation>
    <scope>NUCLEOTIDE SEQUENCE [LARGE SCALE GENOMIC DNA]</scope>
    <source>
        <strain evidence="9 10">DK169</strain>
    </source>
</reference>
<evidence type="ECO:0000256" key="5">
    <source>
        <dbReference type="ARBA" id="ARBA00023136"/>
    </source>
</evidence>
<dbReference type="InterPro" id="IPR036942">
    <property type="entry name" value="Beta-barrel_TonB_sf"/>
</dbReference>
<name>A0A0Q1BLF1_9FLAO</name>
<dbReference type="Pfam" id="PF07715">
    <property type="entry name" value="Plug"/>
    <property type="match status" value="1"/>
</dbReference>
<dbReference type="NCBIfam" id="TIGR04056">
    <property type="entry name" value="OMP_RagA_SusC"/>
    <property type="match status" value="1"/>
</dbReference>
<dbReference type="InterPro" id="IPR012910">
    <property type="entry name" value="Plug_dom"/>
</dbReference>
<dbReference type="InterPro" id="IPR037066">
    <property type="entry name" value="Plug_dom_sf"/>
</dbReference>
<keyword evidence="3 7" id="KW-1134">Transmembrane beta strand</keyword>
<feature type="domain" description="TonB-dependent receptor plug" evidence="8">
    <location>
        <begin position="109"/>
        <end position="218"/>
    </location>
</feature>
<keyword evidence="2 7" id="KW-0813">Transport</keyword>
<protein>
    <recommendedName>
        <fullName evidence="8">TonB-dependent receptor plug domain-containing protein</fullName>
    </recommendedName>
</protein>
<dbReference type="SUPFAM" id="SSF49464">
    <property type="entry name" value="Carboxypeptidase regulatory domain-like"/>
    <property type="match status" value="1"/>
</dbReference>
<dbReference type="GO" id="GO:0009279">
    <property type="term" value="C:cell outer membrane"/>
    <property type="evidence" value="ECO:0007669"/>
    <property type="project" value="UniProtKB-SubCell"/>
</dbReference>
<dbReference type="NCBIfam" id="TIGR04057">
    <property type="entry name" value="SusC_RagA_signa"/>
    <property type="match status" value="1"/>
</dbReference>
<dbReference type="InterPro" id="IPR023997">
    <property type="entry name" value="TonB-dep_OMP_SusC/RagA_CS"/>
</dbReference>
<dbReference type="Pfam" id="PF13715">
    <property type="entry name" value="CarbopepD_reg_2"/>
    <property type="match status" value="1"/>
</dbReference>
<keyword evidence="4 7" id="KW-0812">Transmembrane</keyword>
<comment type="similarity">
    <text evidence="7">Belongs to the TonB-dependent receptor family.</text>
</comment>
<keyword evidence="5 7" id="KW-0472">Membrane</keyword>
<dbReference type="Gene3D" id="2.40.170.20">
    <property type="entry name" value="TonB-dependent receptor, beta-barrel domain"/>
    <property type="match status" value="1"/>
</dbReference>
<evidence type="ECO:0000259" key="8">
    <source>
        <dbReference type="Pfam" id="PF07715"/>
    </source>
</evidence>
<dbReference type="Gene3D" id="2.60.40.1120">
    <property type="entry name" value="Carboxypeptidase-like, regulatory domain"/>
    <property type="match status" value="1"/>
</dbReference>
<proteinExistence type="inferred from homology"/>
<dbReference type="Proteomes" id="UP000050827">
    <property type="component" value="Unassembled WGS sequence"/>
</dbReference>
<dbReference type="SUPFAM" id="SSF56935">
    <property type="entry name" value="Porins"/>
    <property type="match status" value="1"/>
</dbReference>
<evidence type="ECO:0000313" key="9">
    <source>
        <dbReference type="EMBL" id="KQC31546.1"/>
    </source>
</evidence>
<dbReference type="PROSITE" id="PS52016">
    <property type="entry name" value="TONB_DEPENDENT_REC_3"/>
    <property type="match status" value="1"/>
</dbReference>
<dbReference type="Gene3D" id="2.170.130.10">
    <property type="entry name" value="TonB-dependent receptor, plug domain"/>
    <property type="match status" value="1"/>
</dbReference>